<dbReference type="SUPFAM" id="SSF57716">
    <property type="entry name" value="Glucocorticoid receptor-like (DNA-binding domain)"/>
    <property type="match status" value="1"/>
</dbReference>
<evidence type="ECO:0000256" key="4">
    <source>
        <dbReference type="ARBA" id="ARBA00023125"/>
    </source>
</evidence>
<dbReference type="SMART" id="SM00692">
    <property type="entry name" value="DM3"/>
    <property type="match status" value="1"/>
</dbReference>
<proteinExistence type="predicted"/>
<dbReference type="Pfam" id="PF05485">
    <property type="entry name" value="THAP"/>
    <property type="match status" value="1"/>
</dbReference>
<feature type="non-terminal residue" evidence="7">
    <location>
        <position position="1"/>
    </location>
</feature>
<dbReference type="PROSITE" id="PS50950">
    <property type="entry name" value="ZF_THAP"/>
    <property type="match status" value="1"/>
</dbReference>
<dbReference type="InterPro" id="IPR006612">
    <property type="entry name" value="THAP_Znf"/>
</dbReference>
<sequence>INKTKMVVCAVKLCRNYTGKNIKTPEGISFHRFPTDEDQKEEWIRAICREPSWAPGTHCRVCSVHFENSDFKISETGRRILHKDAVPTKNLYREERVDNGFTFKLKGVKKTRSKAKASADKESACRACLAVHGGMLPFTDELTVTFAELTEIQVTSKDSLPR</sequence>
<evidence type="ECO:0000256" key="1">
    <source>
        <dbReference type="ARBA" id="ARBA00022723"/>
    </source>
</evidence>
<feature type="non-terminal residue" evidence="7">
    <location>
        <position position="162"/>
    </location>
</feature>
<accession>A0A1E1W0L8</accession>
<feature type="domain" description="THAP-type" evidence="6">
    <location>
        <begin position="6"/>
        <end position="90"/>
    </location>
</feature>
<evidence type="ECO:0000259" key="6">
    <source>
        <dbReference type="PROSITE" id="PS50950"/>
    </source>
</evidence>
<keyword evidence="3" id="KW-0862">Zinc</keyword>
<dbReference type="Gene3D" id="6.20.210.20">
    <property type="entry name" value="THAP domain"/>
    <property type="match status" value="1"/>
</dbReference>
<dbReference type="OrthoDB" id="654211at2759"/>
<evidence type="ECO:0000256" key="5">
    <source>
        <dbReference type="PROSITE-ProRule" id="PRU00309"/>
    </source>
</evidence>
<dbReference type="GO" id="GO:0003677">
    <property type="term" value="F:DNA binding"/>
    <property type="evidence" value="ECO:0007669"/>
    <property type="project" value="UniProtKB-UniRule"/>
</dbReference>
<gene>
    <name evidence="7" type="ORF">g.16860</name>
</gene>
<keyword evidence="4 5" id="KW-0238">DNA-binding</keyword>
<dbReference type="AlphaFoldDB" id="A0A1E1W0L8"/>
<keyword evidence="1" id="KW-0479">Metal-binding</keyword>
<keyword evidence="2 5" id="KW-0863">Zinc-finger</keyword>
<evidence type="ECO:0000313" key="7">
    <source>
        <dbReference type="EMBL" id="JAT80540.1"/>
    </source>
</evidence>
<dbReference type="InterPro" id="IPR052224">
    <property type="entry name" value="THAP_domain_protein"/>
</dbReference>
<dbReference type="SMART" id="SM00980">
    <property type="entry name" value="THAP"/>
    <property type="match status" value="1"/>
</dbReference>
<name>A0A1E1W0L8_PECGO</name>
<dbReference type="PANTHER" id="PTHR46927">
    <property type="entry name" value="AGAP005574-PA"/>
    <property type="match status" value="1"/>
</dbReference>
<protein>
    <recommendedName>
        <fullName evidence="6">THAP-type domain-containing protein</fullName>
    </recommendedName>
</protein>
<dbReference type="PANTHER" id="PTHR46927:SF3">
    <property type="entry name" value="THAP-TYPE DOMAIN-CONTAINING PROTEIN"/>
    <property type="match status" value="1"/>
</dbReference>
<evidence type="ECO:0000256" key="2">
    <source>
        <dbReference type="ARBA" id="ARBA00022771"/>
    </source>
</evidence>
<organism evidence="7">
    <name type="scientific">Pectinophora gossypiella</name>
    <name type="common">Cotton pink bollworm</name>
    <name type="synonym">Depressaria gossypiella</name>
    <dbReference type="NCBI Taxonomy" id="13191"/>
    <lineage>
        <taxon>Eukaryota</taxon>
        <taxon>Metazoa</taxon>
        <taxon>Ecdysozoa</taxon>
        <taxon>Arthropoda</taxon>
        <taxon>Hexapoda</taxon>
        <taxon>Insecta</taxon>
        <taxon>Pterygota</taxon>
        <taxon>Neoptera</taxon>
        <taxon>Endopterygota</taxon>
        <taxon>Lepidoptera</taxon>
        <taxon>Glossata</taxon>
        <taxon>Ditrysia</taxon>
        <taxon>Gelechioidea</taxon>
        <taxon>Gelechiidae</taxon>
        <taxon>Apatetrinae</taxon>
        <taxon>Pectinophora</taxon>
    </lineage>
</organism>
<evidence type="ECO:0000256" key="3">
    <source>
        <dbReference type="ARBA" id="ARBA00022833"/>
    </source>
</evidence>
<dbReference type="EMBL" id="GDQN01010514">
    <property type="protein sequence ID" value="JAT80540.1"/>
    <property type="molecule type" value="Transcribed_RNA"/>
</dbReference>
<dbReference type="GO" id="GO:0008270">
    <property type="term" value="F:zinc ion binding"/>
    <property type="evidence" value="ECO:0007669"/>
    <property type="project" value="UniProtKB-KW"/>
</dbReference>
<dbReference type="InterPro" id="IPR038441">
    <property type="entry name" value="THAP_Znf_sf"/>
</dbReference>
<reference evidence="7" key="1">
    <citation type="submission" date="2015-09" db="EMBL/GenBank/DDBJ databases">
        <title>De novo assembly of Pectinophora gossypiella (Pink Bollworm) gut transcriptome.</title>
        <authorList>
            <person name="Tassone E.E."/>
        </authorList>
    </citation>
    <scope>NUCLEOTIDE SEQUENCE</scope>
</reference>